<dbReference type="GO" id="GO:0016020">
    <property type="term" value="C:membrane"/>
    <property type="evidence" value="ECO:0007669"/>
    <property type="project" value="TreeGrafter"/>
</dbReference>
<keyword evidence="4" id="KW-1185">Reference proteome</keyword>
<evidence type="ECO:0000313" key="4">
    <source>
        <dbReference type="Proteomes" id="UP000317977"/>
    </source>
</evidence>
<sequence>MSKQNSTPQKDTMPTTLVTGASSGIGWELAKRFAKGGDGLVLVARSEDKLYELADQVRQKHGVNAIVIPKDLARPDAIDERCRQLRERSIQVDTLVNNAGQGRVRRLCQQQGHRHSQLEEPSDDDIDKLSATLRNPKIGRQAAWGLTAHGRLKLQACRLFP</sequence>
<dbReference type="AlphaFoldDB" id="A0A5C6ESH9"/>
<dbReference type="PANTHER" id="PTHR44196:SF1">
    <property type="entry name" value="DEHYDROGENASE_REDUCTASE SDR FAMILY MEMBER 7B"/>
    <property type="match status" value="1"/>
</dbReference>
<proteinExistence type="inferred from homology"/>
<dbReference type="EMBL" id="SJPX01000003">
    <property type="protein sequence ID" value="TWU51280.1"/>
    <property type="molecule type" value="Genomic_DNA"/>
</dbReference>
<dbReference type="Proteomes" id="UP000317977">
    <property type="component" value="Unassembled WGS sequence"/>
</dbReference>
<protein>
    <submittedName>
        <fullName evidence="3">Fatty acyl-CoA reductase</fullName>
        <ecNumber evidence="3">1.2.1.-</ecNumber>
    </submittedName>
</protein>
<dbReference type="SUPFAM" id="SSF51735">
    <property type="entry name" value="NAD(P)-binding Rossmann-fold domains"/>
    <property type="match status" value="1"/>
</dbReference>
<evidence type="ECO:0000313" key="3">
    <source>
        <dbReference type="EMBL" id="TWU51280.1"/>
    </source>
</evidence>
<evidence type="ECO:0000256" key="1">
    <source>
        <dbReference type="ARBA" id="ARBA00006484"/>
    </source>
</evidence>
<dbReference type="InterPro" id="IPR036291">
    <property type="entry name" value="NAD(P)-bd_dom_sf"/>
</dbReference>
<gene>
    <name evidence="3" type="primary">acr1_1</name>
    <name evidence="3" type="ORF">Poly59_28720</name>
</gene>
<keyword evidence="2 3" id="KW-0560">Oxidoreductase</keyword>
<comment type="similarity">
    <text evidence="1">Belongs to the short-chain dehydrogenases/reductases (SDR) family.</text>
</comment>
<dbReference type="Gene3D" id="3.40.50.720">
    <property type="entry name" value="NAD(P)-binding Rossmann-like Domain"/>
    <property type="match status" value="1"/>
</dbReference>
<dbReference type="PRINTS" id="PR00081">
    <property type="entry name" value="GDHRDH"/>
</dbReference>
<comment type="caution">
    <text evidence="3">The sequence shown here is derived from an EMBL/GenBank/DDBJ whole genome shotgun (WGS) entry which is preliminary data.</text>
</comment>
<accession>A0A5C6ESH9</accession>
<evidence type="ECO:0000256" key="2">
    <source>
        <dbReference type="ARBA" id="ARBA00023002"/>
    </source>
</evidence>
<dbReference type="PANTHER" id="PTHR44196">
    <property type="entry name" value="DEHYDROGENASE/REDUCTASE SDR FAMILY MEMBER 7B"/>
    <property type="match status" value="1"/>
</dbReference>
<dbReference type="GO" id="GO:0016491">
    <property type="term" value="F:oxidoreductase activity"/>
    <property type="evidence" value="ECO:0007669"/>
    <property type="project" value="UniProtKB-KW"/>
</dbReference>
<reference evidence="3 4" key="1">
    <citation type="submission" date="2019-02" db="EMBL/GenBank/DDBJ databases">
        <title>Deep-cultivation of Planctomycetes and their phenomic and genomic characterization uncovers novel biology.</title>
        <authorList>
            <person name="Wiegand S."/>
            <person name="Jogler M."/>
            <person name="Boedeker C."/>
            <person name="Pinto D."/>
            <person name="Vollmers J."/>
            <person name="Rivas-Marin E."/>
            <person name="Kohn T."/>
            <person name="Peeters S.H."/>
            <person name="Heuer A."/>
            <person name="Rast P."/>
            <person name="Oberbeckmann S."/>
            <person name="Bunk B."/>
            <person name="Jeske O."/>
            <person name="Meyerdierks A."/>
            <person name="Storesund J.E."/>
            <person name="Kallscheuer N."/>
            <person name="Luecker S."/>
            <person name="Lage O.M."/>
            <person name="Pohl T."/>
            <person name="Merkel B.J."/>
            <person name="Hornburger P."/>
            <person name="Mueller R.-W."/>
            <person name="Bruemmer F."/>
            <person name="Labrenz M."/>
            <person name="Spormann A.M."/>
            <person name="Op Den Camp H."/>
            <person name="Overmann J."/>
            <person name="Amann R."/>
            <person name="Jetten M.S.M."/>
            <person name="Mascher T."/>
            <person name="Medema M.H."/>
            <person name="Devos D.P."/>
            <person name="Kaster A.-K."/>
            <person name="Ovreas L."/>
            <person name="Rohde M."/>
            <person name="Galperin M.Y."/>
            <person name="Jogler C."/>
        </authorList>
    </citation>
    <scope>NUCLEOTIDE SEQUENCE [LARGE SCALE GENOMIC DNA]</scope>
    <source>
        <strain evidence="3 4">Poly59</strain>
    </source>
</reference>
<name>A0A5C6ESH9_9BACT</name>
<organism evidence="3 4">
    <name type="scientific">Rubripirellula reticaptiva</name>
    <dbReference type="NCBI Taxonomy" id="2528013"/>
    <lineage>
        <taxon>Bacteria</taxon>
        <taxon>Pseudomonadati</taxon>
        <taxon>Planctomycetota</taxon>
        <taxon>Planctomycetia</taxon>
        <taxon>Pirellulales</taxon>
        <taxon>Pirellulaceae</taxon>
        <taxon>Rubripirellula</taxon>
    </lineage>
</organism>
<dbReference type="InterPro" id="IPR002347">
    <property type="entry name" value="SDR_fam"/>
</dbReference>
<dbReference type="EC" id="1.2.1.-" evidence="3"/>
<dbReference type="Pfam" id="PF00106">
    <property type="entry name" value="adh_short"/>
    <property type="match status" value="1"/>
</dbReference>